<dbReference type="OrthoDB" id="9773478at2"/>
<dbReference type="Pfam" id="PF03746">
    <property type="entry name" value="LamB_YcsF"/>
    <property type="match status" value="1"/>
</dbReference>
<dbReference type="RefSeq" id="WP_024901905.1">
    <property type="nucleotide sequence ID" value="NZ_CADFGU010000019.1"/>
</dbReference>
<dbReference type="Gene3D" id="3.20.20.370">
    <property type="entry name" value="Glycoside hydrolase/deacetylase"/>
    <property type="match status" value="1"/>
</dbReference>
<sequence>MTSKLHIDLNADLGEGCDNDETLLELVSSANIACGGHAGDADTMRACARWAVAKGVSIGAHPSYMDRENFGRTEIKQIPSDLQKSLLAQLETLRKIVSEEGGRIVHVKPHGALYNQAARDPVLARLVVATIQAFDPNIVIVGLAGGELIVAAREAGMCTSEEAFADRGYQSDGTLVPRGTPGAMIEDEDTMISRILDMIIHRRVKAIDGTWCDLNVETLCLHGDGPHAVTFARRIRNTLDERRITVSAQASMCSIV</sequence>
<dbReference type="PANTHER" id="PTHR30292:SF0">
    <property type="entry name" value="5-OXOPROLINASE SUBUNIT A"/>
    <property type="match status" value="1"/>
</dbReference>
<dbReference type="NCBIfam" id="NF003816">
    <property type="entry name" value="PRK05406.1-5"/>
    <property type="match status" value="1"/>
</dbReference>
<comment type="caution">
    <text evidence="1">The sequence shown here is derived from an EMBL/GenBank/DDBJ whole genome shotgun (WGS) entry which is preliminary data.</text>
</comment>
<dbReference type="AlphaFoldDB" id="A0A0F5JWZ2"/>
<gene>
    <name evidence="1" type="ORF">WM40_21355</name>
</gene>
<keyword evidence="2" id="KW-1185">Reference proteome</keyword>
<dbReference type="InterPro" id="IPR011330">
    <property type="entry name" value="Glyco_hydro/deAcase_b/a-brl"/>
</dbReference>
<dbReference type="PATRIC" id="fig|28092.6.peg.5029"/>
<organism evidence="1 2">
    <name type="scientific">Robbsia andropogonis</name>
    <dbReference type="NCBI Taxonomy" id="28092"/>
    <lineage>
        <taxon>Bacteria</taxon>
        <taxon>Pseudomonadati</taxon>
        <taxon>Pseudomonadota</taxon>
        <taxon>Betaproteobacteria</taxon>
        <taxon>Burkholderiales</taxon>
        <taxon>Burkholderiaceae</taxon>
        <taxon>Robbsia</taxon>
    </lineage>
</organism>
<dbReference type="EMBL" id="LAQU01000032">
    <property type="protein sequence ID" value="KKB61782.1"/>
    <property type="molecule type" value="Genomic_DNA"/>
</dbReference>
<dbReference type="STRING" id="28092.WM40_21355"/>
<dbReference type="SUPFAM" id="SSF88713">
    <property type="entry name" value="Glycoside hydrolase/deacetylase"/>
    <property type="match status" value="1"/>
</dbReference>
<accession>A0A0F5JWZ2</accession>
<dbReference type="Proteomes" id="UP000033618">
    <property type="component" value="Unassembled WGS sequence"/>
</dbReference>
<name>A0A0F5JWZ2_9BURK</name>
<dbReference type="NCBIfam" id="NF003815">
    <property type="entry name" value="PRK05406.1-4"/>
    <property type="match status" value="1"/>
</dbReference>
<protein>
    <submittedName>
        <fullName evidence="1">Uncharacterized protein</fullName>
    </submittedName>
</protein>
<reference evidence="1 2" key="1">
    <citation type="submission" date="2015-03" db="EMBL/GenBank/DDBJ databases">
        <title>Draft Genome Sequence of Burkholderia andropogonis type strain ICMP2807, isolated from Sorghum bicolor.</title>
        <authorList>
            <person name="Lopes-Santos L."/>
            <person name="Castro D.B."/>
            <person name="Ottoboni L.M."/>
            <person name="Park D."/>
            <person name="Weirc B.S."/>
            <person name="Destefano S.A."/>
        </authorList>
    </citation>
    <scope>NUCLEOTIDE SEQUENCE [LARGE SCALE GENOMIC DNA]</scope>
    <source>
        <strain evidence="1 2">ICMP2807</strain>
    </source>
</reference>
<dbReference type="NCBIfam" id="NF003814">
    <property type="entry name" value="PRK05406.1-3"/>
    <property type="match status" value="1"/>
</dbReference>
<dbReference type="InterPro" id="IPR005501">
    <property type="entry name" value="LamB/YcsF/PxpA-like"/>
</dbReference>
<dbReference type="GO" id="GO:0005975">
    <property type="term" value="P:carbohydrate metabolic process"/>
    <property type="evidence" value="ECO:0007669"/>
    <property type="project" value="InterPro"/>
</dbReference>
<evidence type="ECO:0000313" key="1">
    <source>
        <dbReference type="EMBL" id="KKB61782.1"/>
    </source>
</evidence>
<evidence type="ECO:0000313" key="2">
    <source>
        <dbReference type="Proteomes" id="UP000033618"/>
    </source>
</evidence>
<proteinExistence type="predicted"/>
<dbReference type="PANTHER" id="PTHR30292">
    <property type="entry name" value="UNCHARACTERIZED PROTEIN YBGL-RELATED"/>
    <property type="match status" value="1"/>
</dbReference>